<sequence length="205" mass="21953">MSVAKKQLVTRPFPAVRIVAEWALVAAFALVASLAVDYALAYFHVPCSPSSVFLRCVRLTRAEAAEGIALRTWMLWCTGAQVAAAALALLLPCRHRGARRDLAYVALAAAIASHCMYASAVNVVLIADPGYLLFRICGRSSCHLHPRGGRPPRLAGALFLEGGELKTEEQIKQDGTGSRSITTYSWISSSGTEISIGVWITGSAH</sequence>
<keyword evidence="3" id="KW-1185">Reference proteome</keyword>
<keyword evidence="1" id="KW-0472">Membrane</keyword>
<name>A0A1E5UIL6_9POAL</name>
<protein>
    <submittedName>
        <fullName evidence="2">Uncharacterized protein</fullName>
    </submittedName>
</protein>
<accession>A0A1E5UIL6</accession>
<gene>
    <name evidence="2" type="ORF">BAE44_0026263</name>
</gene>
<dbReference type="OrthoDB" id="694606at2759"/>
<proteinExistence type="predicted"/>
<reference evidence="2 3" key="1">
    <citation type="submission" date="2016-09" db="EMBL/GenBank/DDBJ databases">
        <title>The draft genome of Dichanthelium oligosanthes: A C3 panicoid grass species.</title>
        <authorList>
            <person name="Studer A.J."/>
            <person name="Schnable J.C."/>
            <person name="Brutnell T.P."/>
        </authorList>
    </citation>
    <scope>NUCLEOTIDE SEQUENCE [LARGE SCALE GENOMIC DNA]</scope>
    <source>
        <strain evidence="3">cv. Kellogg 1175</strain>
        <tissue evidence="2">Leaf</tissue>
    </source>
</reference>
<comment type="caution">
    <text evidence="2">The sequence shown here is derived from an EMBL/GenBank/DDBJ whole genome shotgun (WGS) entry which is preliminary data.</text>
</comment>
<dbReference type="AlphaFoldDB" id="A0A1E5UIL6"/>
<feature type="transmembrane region" description="Helical" evidence="1">
    <location>
        <begin position="103"/>
        <end position="127"/>
    </location>
</feature>
<evidence type="ECO:0000313" key="2">
    <source>
        <dbReference type="EMBL" id="OEL12720.1"/>
    </source>
</evidence>
<keyword evidence="1" id="KW-0812">Transmembrane</keyword>
<evidence type="ECO:0000313" key="3">
    <source>
        <dbReference type="Proteomes" id="UP000095767"/>
    </source>
</evidence>
<keyword evidence="1" id="KW-1133">Transmembrane helix</keyword>
<organism evidence="2 3">
    <name type="scientific">Dichanthelium oligosanthes</name>
    <dbReference type="NCBI Taxonomy" id="888268"/>
    <lineage>
        <taxon>Eukaryota</taxon>
        <taxon>Viridiplantae</taxon>
        <taxon>Streptophyta</taxon>
        <taxon>Embryophyta</taxon>
        <taxon>Tracheophyta</taxon>
        <taxon>Spermatophyta</taxon>
        <taxon>Magnoliopsida</taxon>
        <taxon>Liliopsida</taxon>
        <taxon>Poales</taxon>
        <taxon>Poaceae</taxon>
        <taxon>PACMAD clade</taxon>
        <taxon>Panicoideae</taxon>
        <taxon>Panicodae</taxon>
        <taxon>Paniceae</taxon>
        <taxon>Dichantheliinae</taxon>
        <taxon>Dichanthelium</taxon>
    </lineage>
</organism>
<dbReference type="Proteomes" id="UP000095767">
    <property type="component" value="Unassembled WGS sequence"/>
</dbReference>
<feature type="transmembrane region" description="Helical" evidence="1">
    <location>
        <begin position="73"/>
        <end position="91"/>
    </location>
</feature>
<dbReference type="EMBL" id="LWDX02076059">
    <property type="protein sequence ID" value="OEL12720.1"/>
    <property type="molecule type" value="Genomic_DNA"/>
</dbReference>
<evidence type="ECO:0000256" key="1">
    <source>
        <dbReference type="SAM" id="Phobius"/>
    </source>
</evidence>
<feature type="transmembrane region" description="Helical" evidence="1">
    <location>
        <begin position="21"/>
        <end position="45"/>
    </location>
</feature>